<dbReference type="Proteomes" id="UP001166004">
    <property type="component" value="Unassembled WGS sequence"/>
</dbReference>
<organism evidence="2 3">
    <name type="scientific">Pelagibacter ubique</name>
    <dbReference type="NCBI Taxonomy" id="198252"/>
    <lineage>
        <taxon>Bacteria</taxon>
        <taxon>Pseudomonadati</taxon>
        <taxon>Pseudomonadota</taxon>
        <taxon>Alphaproteobacteria</taxon>
        <taxon>Candidatus Pelagibacterales</taxon>
        <taxon>Candidatus Pelagibacteraceae</taxon>
        <taxon>Candidatus Pelagibacter</taxon>
    </lineage>
</organism>
<name>A0ABX1T347_PELUQ</name>
<protein>
    <submittedName>
        <fullName evidence="2">Uncharacterized protein</fullName>
    </submittedName>
</protein>
<keyword evidence="1" id="KW-0812">Transmembrane</keyword>
<evidence type="ECO:0000313" key="3">
    <source>
        <dbReference type="Proteomes" id="UP001166004"/>
    </source>
</evidence>
<sequence>MKKLLIILFSLVTLLRVIFETFFLLALFLTASYFSYQILIGNNVELDYLGIYLFMTIKSFSFPNPFIVLILIGFFYASYKILQGLYFEFIKYRSK</sequence>
<reference evidence="2 3" key="1">
    <citation type="submission" date="2019-07" db="EMBL/GenBank/DDBJ databases">
        <title>SAR11 Genome Evolution.</title>
        <authorList>
            <person name="Giovannoni S."/>
        </authorList>
    </citation>
    <scope>NUCLEOTIDE SEQUENCE [LARGE SCALE GENOMIC DNA]</scope>
    <source>
        <strain evidence="2 3">HTCC9565</strain>
    </source>
</reference>
<proteinExistence type="predicted"/>
<dbReference type="EMBL" id="LANA01000002">
    <property type="protein sequence ID" value="NMN67884.1"/>
    <property type="molecule type" value="Genomic_DNA"/>
</dbReference>
<dbReference type="RefSeq" id="WP_169036384.1">
    <property type="nucleotide sequence ID" value="NZ_LANA01000002.1"/>
</dbReference>
<comment type="caution">
    <text evidence="2">The sequence shown here is derived from an EMBL/GenBank/DDBJ whole genome shotgun (WGS) entry which is preliminary data.</text>
</comment>
<accession>A0ABX1T347</accession>
<feature type="transmembrane region" description="Helical" evidence="1">
    <location>
        <begin position="66"/>
        <end position="87"/>
    </location>
</feature>
<evidence type="ECO:0000313" key="2">
    <source>
        <dbReference type="EMBL" id="NMN67884.1"/>
    </source>
</evidence>
<gene>
    <name evidence="2" type="ORF">VP91_00010350</name>
</gene>
<evidence type="ECO:0000256" key="1">
    <source>
        <dbReference type="SAM" id="Phobius"/>
    </source>
</evidence>
<keyword evidence="3" id="KW-1185">Reference proteome</keyword>
<keyword evidence="1" id="KW-0472">Membrane</keyword>
<keyword evidence="1" id="KW-1133">Transmembrane helix</keyword>